<dbReference type="Proteomes" id="UP000184514">
    <property type="component" value="Unassembled WGS sequence"/>
</dbReference>
<organism evidence="1 2">
    <name type="scientific">Planktotalea frisia</name>
    <dbReference type="NCBI Taxonomy" id="696762"/>
    <lineage>
        <taxon>Bacteria</taxon>
        <taxon>Pseudomonadati</taxon>
        <taxon>Pseudomonadota</taxon>
        <taxon>Alphaproteobacteria</taxon>
        <taxon>Rhodobacterales</taxon>
        <taxon>Paracoccaceae</taxon>
        <taxon>Planktotalea</taxon>
    </lineage>
</organism>
<sequence>MMLDNLYPRNKADLVRSIQKMRIKKIEVIDGYVPADERQLLKTAKQLSQGNDGLTIILVRS</sequence>
<name>A0A1L9NSR1_9RHOB</name>
<dbReference type="RefSeq" id="WP_072632007.1">
    <property type="nucleotide sequence ID" value="NZ_MLCB01000188.1"/>
</dbReference>
<comment type="caution">
    <text evidence="1">The sequence shown here is derived from an EMBL/GenBank/DDBJ whole genome shotgun (WGS) entry which is preliminary data.</text>
</comment>
<dbReference type="EMBL" id="MLCB01000188">
    <property type="protein sequence ID" value="OJI92299.1"/>
    <property type="molecule type" value="Genomic_DNA"/>
</dbReference>
<keyword evidence="2" id="KW-1185">Reference proteome</keyword>
<accession>A0A1L9NSR1</accession>
<dbReference type="AlphaFoldDB" id="A0A1L9NSR1"/>
<dbReference type="STRING" id="696762.PFRI_35040"/>
<proteinExistence type="predicted"/>
<reference evidence="1 2" key="1">
    <citation type="submission" date="2016-10" db="EMBL/GenBank/DDBJ databases">
        <title>Genome sequence of Planktotalea frisia SH6-1.</title>
        <authorList>
            <person name="Poehlein A."/>
            <person name="Bakenhus I."/>
            <person name="Voget S."/>
            <person name="Brinkhoff T."/>
            <person name="Simon M."/>
        </authorList>
    </citation>
    <scope>NUCLEOTIDE SEQUENCE [LARGE SCALE GENOMIC DNA]</scope>
    <source>
        <strain evidence="1 2">SH6-1</strain>
    </source>
</reference>
<protein>
    <submittedName>
        <fullName evidence="1">Uncharacterized protein</fullName>
    </submittedName>
</protein>
<evidence type="ECO:0000313" key="2">
    <source>
        <dbReference type="Proteomes" id="UP000184514"/>
    </source>
</evidence>
<gene>
    <name evidence="1" type="ORF">PFRI_35040</name>
</gene>
<evidence type="ECO:0000313" key="1">
    <source>
        <dbReference type="EMBL" id="OJI92299.1"/>
    </source>
</evidence>